<evidence type="ECO:0000256" key="1">
    <source>
        <dbReference type="ARBA" id="ARBA00007430"/>
    </source>
</evidence>
<keyword evidence="2" id="KW-1133">Transmembrane helix</keyword>
<name>A0ABZ0GT17_9GAMM</name>
<dbReference type="InterPro" id="IPR003869">
    <property type="entry name" value="Polysac_CapD-like"/>
</dbReference>
<sequence>MEKIFQLSRPLKRFISVAIDALAVVFAFWFAMFLRIDSGVNFYNSQYWQLLGLVVVVTILANTKFGLYRAVIRYLNSRAIAAVGLSVFASCAVVAISSLIFSAELPRSIPVIYGAFLLIFTGGSRFLVRSWANRLNHSSKVRVLIYGAGSSGIQLANAIRNGNEYDPVVYIDDDKKLHSLSINGLKVFAPEKIDVVIEKYAITRILLAIPSASKNDRARVLNNLEKTKLEVLAIPGMSDLVSGKAKIDDFVEVSIDDLLGRDPVPPNHELMHADIENKVVMVTGAGGSIGSELCRQIINQQPSALVLFELTEFALYSIHSELERFIAEHDLTITLYPMLGSVAKQNRLEKIMTAFKVQTVYHAAAYKHVPLVEHNVIEGVRNNIFGTLRCAQAAINTSVATFVLISTDKAVRPTNVMGTTKRMAELCLQALAELPSHNTRFCMVRFGNVLGSSGSVVPLFKKQISDGGPITLTHKDITRYFMTIPEAAQLVIQAGAMGTGGDVFVLDMGKPIKIYDLAYKMIHLSGLRLRHAANPDGDIEIVETGLRPGEKLYEELLIGDDVGETGNERIMTASEVFLPWQELELMLNDLHTACTEFDQQTIRDILLNAPTGFTPSDDICDLVYVSEQALLTKLSEDALKAACEKVTV</sequence>
<dbReference type="Proteomes" id="UP001301442">
    <property type="component" value="Chromosome"/>
</dbReference>
<feature type="transmembrane region" description="Helical" evidence="2">
    <location>
        <begin position="46"/>
        <end position="67"/>
    </location>
</feature>
<comment type="similarity">
    <text evidence="1">Belongs to the polysaccharide synthase family.</text>
</comment>
<evidence type="ECO:0000259" key="3">
    <source>
        <dbReference type="Pfam" id="PF02719"/>
    </source>
</evidence>
<dbReference type="InterPro" id="IPR051203">
    <property type="entry name" value="Polysaccharide_Synthase-Rel"/>
</dbReference>
<dbReference type="SUPFAM" id="SSF53335">
    <property type="entry name" value="S-adenosyl-L-methionine-dependent methyltransferases"/>
    <property type="match status" value="1"/>
</dbReference>
<dbReference type="Gene3D" id="3.40.50.720">
    <property type="entry name" value="NAD(P)-binding Rossmann-like Domain"/>
    <property type="match status" value="2"/>
</dbReference>
<proteinExistence type="inferred from homology"/>
<keyword evidence="2" id="KW-0472">Membrane</keyword>
<gene>
    <name evidence="4" type="ORF">RI844_06990</name>
</gene>
<reference evidence="4 5" key="1">
    <citation type="submission" date="2023-09" db="EMBL/GenBank/DDBJ databases">
        <authorList>
            <person name="Qi X."/>
        </authorList>
    </citation>
    <scope>NUCLEOTIDE SEQUENCE [LARGE SCALE GENOMIC DNA]</scope>
    <source>
        <strain evidence="4 5">S1-1</strain>
    </source>
</reference>
<accession>A0ABZ0GT17</accession>
<dbReference type="InterPro" id="IPR029063">
    <property type="entry name" value="SAM-dependent_MTases_sf"/>
</dbReference>
<feature type="transmembrane region" description="Helical" evidence="2">
    <location>
        <begin position="79"/>
        <end position="103"/>
    </location>
</feature>
<feature type="transmembrane region" description="Helical" evidence="2">
    <location>
        <begin position="14"/>
        <end position="34"/>
    </location>
</feature>
<protein>
    <submittedName>
        <fullName evidence="4">Nucleoside-diphosphate sugar epimerase/dehydratase</fullName>
    </submittedName>
</protein>
<dbReference type="PANTHER" id="PTHR43318">
    <property type="entry name" value="UDP-N-ACETYLGLUCOSAMINE 4,6-DEHYDRATASE"/>
    <property type="match status" value="1"/>
</dbReference>
<dbReference type="PANTHER" id="PTHR43318:SF1">
    <property type="entry name" value="POLYSACCHARIDE BIOSYNTHESIS PROTEIN EPSC-RELATED"/>
    <property type="match status" value="1"/>
</dbReference>
<dbReference type="InterPro" id="IPR036291">
    <property type="entry name" value="NAD(P)-bd_dom_sf"/>
</dbReference>
<dbReference type="SUPFAM" id="SSF51735">
    <property type="entry name" value="NAD(P)-binding Rossmann-fold domains"/>
    <property type="match status" value="1"/>
</dbReference>
<dbReference type="RefSeq" id="WP_348397724.1">
    <property type="nucleotide sequence ID" value="NZ_CP136600.1"/>
</dbReference>
<dbReference type="EMBL" id="CP136600">
    <property type="protein sequence ID" value="WOH38958.1"/>
    <property type="molecule type" value="Genomic_DNA"/>
</dbReference>
<keyword evidence="5" id="KW-1185">Reference proteome</keyword>
<evidence type="ECO:0000256" key="2">
    <source>
        <dbReference type="SAM" id="Phobius"/>
    </source>
</evidence>
<feature type="transmembrane region" description="Helical" evidence="2">
    <location>
        <begin position="109"/>
        <end position="128"/>
    </location>
</feature>
<dbReference type="Pfam" id="PF02719">
    <property type="entry name" value="Polysacc_synt_2"/>
    <property type="match status" value="1"/>
</dbReference>
<organism evidence="4 5">
    <name type="scientific">Thalassotalea fonticola</name>
    <dbReference type="NCBI Taxonomy" id="3065649"/>
    <lineage>
        <taxon>Bacteria</taxon>
        <taxon>Pseudomonadati</taxon>
        <taxon>Pseudomonadota</taxon>
        <taxon>Gammaproteobacteria</taxon>
        <taxon>Alteromonadales</taxon>
        <taxon>Colwelliaceae</taxon>
        <taxon>Thalassotalea</taxon>
    </lineage>
</organism>
<evidence type="ECO:0000313" key="5">
    <source>
        <dbReference type="Proteomes" id="UP001301442"/>
    </source>
</evidence>
<evidence type="ECO:0000313" key="4">
    <source>
        <dbReference type="EMBL" id="WOH38958.1"/>
    </source>
</evidence>
<feature type="domain" description="Polysaccharide biosynthesis protein CapD-like" evidence="3">
    <location>
        <begin position="280"/>
        <end position="573"/>
    </location>
</feature>
<dbReference type="CDD" id="cd05237">
    <property type="entry name" value="UDP_invert_4-6DH_SDR_e"/>
    <property type="match status" value="1"/>
</dbReference>
<keyword evidence="2" id="KW-0812">Transmembrane</keyword>